<sequence length="154" mass="16875">MRLCSGLFYLYRAELERCLIMCSNSSRGRGSFGHGYPEQLSAMTSDQRFELAGHTPSLSVLSHSSQPNYLLIMNSFTGTAVDSSSSKFTQTVIPPARSDTGTSYPDYAPPTYEAATSLPAPSITSRSETHSSPDDEPSTESMYVFTRICSVKLY</sequence>
<evidence type="ECO:0000313" key="2">
    <source>
        <dbReference type="EMBL" id="ELU35745.1"/>
    </source>
</evidence>
<gene>
    <name evidence="2" type="ORF">AG1IA_10225</name>
</gene>
<reference evidence="2 3" key="1">
    <citation type="journal article" date="2013" name="Nat. Commun.">
        <title>The evolution and pathogenic mechanisms of the rice sheath blight pathogen.</title>
        <authorList>
            <person name="Zheng A."/>
            <person name="Lin R."/>
            <person name="Xu L."/>
            <person name="Qin P."/>
            <person name="Tang C."/>
            <person name="Ai P."/>
            <person name="Zhang D."/>
            <person name="Liu Y."/>
            <person name="Sun Z."/>
            <person name="Feng H."/>
            <person name="Wang Y."/>
            <person name="Chen Y."/>
            <person name="Liang X."/>
            <person name="Fu R."/>
            <person name="Li Q."/>
            <person name="Zhang J."/>
            <person name="Yu X."/>
            <person name="Xie Z."/>
            <person name="Ding L."/>
            <person name="Guan P."/>
            <person name="Tang J."/>
            <person name="Liang Y."/>
            <person name="Wang S."/>
            <person name="Deng Q."/>
            <person name="Li S."/>
            <person name="Zhu J."/>
            <person name="Wang L."/>
            <person name="Liu H."/>
            <person name="Li P."/>
        </authorList>
    </citation>
    <scope>NUCLEOTIDE SEQUENCE [LARGE SCALE GENOMIC DNA]</scope>
    <source>
        <strain evidence="3">AG-1 IA</strain>
    </source>
</reference>
<comment type="caution">
    <text evidence="2">The sequence shown here is derived from an EMBL/GenBank/DDBJ whole genome shotgun (WGS) entry which is preliminary data.</text>
</comment>
<feature type="region of interest" description="Disordered" evidence="1">
    <location>
        <begin position="87"/>
        <end position="139"/>
    </location>
</feature>
<dbReference type="Proteomes" id="UP000011668">
    <property type="component" value="Unassembled WGS sequence"/>
</dbReference>
<evidence type="ECO:0000313" key="3">
    <source>
        <dbReference type="Proteomes" id="UP000011668"/>
    </source>
</evidence>
<protein>
    <submittedName>
        <fullName evidence="2">Uncharacterized protein</fullName>
    </submittedName>
</protein>
<name>L8WCS1_THACA</name>
<dbReference type="AlphaFoldDB" id="L8WCS1"/>
<dbReference type="EMBL" id="AFRT01005449">
    <property type="protein sequence ID" value="ELU35745.1"/>
    <property type="molecule type" value="Genomic_DNA"/>
</dbReference>
<dbReference type="HOGENOM" id="CLU_1705437_0_0_1"/>
<accession>L8WCS1</accession>
<proteinExistence type="predicted"/>
<organism evidence="2 3">
    <name type="scientific">Thanatephorus cucumeris (strain AG1-IA)</name>
    <name type="common">Rice sheath blight fungus</name>
    <name type="synonym">Rhizoctonia solani</name>
    <dbReference type="NCBI Taxonomy" id="983506"/>
    <lineage>
        <taxon>Eukaryota</taxon>
        <taxon>Fungi</taxon>
        <taxon>Dikarya</taxon>
        <taxon>Basidiomycota</taxon>
        <taxon>Agaricomycotina</taxon>
        <taxon>Agaricomycetes</taxon>
        <taxon>Cantharellales</taxon>
        <taxon>Ceratobasidiaceae</taxon>
        <taxon>Rhizoctonia</taxon>
        <taxon>Rhizoctonia solani AG-1</taxon>
    </lineage>
</organism>
<keyword evidence="3" id="KW-1185">Reference proteome</keyword>
<evidence type="ECO:0000256" key="1">
    <source>
        <dbReference type="SAM" id="MobiDB-lite"/>
    </source>
</evidence>